<dbReference type="InterPro" id="IPR036392">
    <property type="entry name" value="PLAT/LH2_dom_sf"/>
</dbReference>
<dbReference type="Proteomes" id="UP000681967">
    <property type="component" value="Unassembled WGS sequence"/>
</dbReference>
<dbReference type="Proteomes" id="UP000676336">
    <property type="component" value="Unassembled WGS sequence"/>
</dbReference>
<protein>
    <recommendedName>
        <fullName evidence="2">PLAT domain-containing protein</fullName>
    </recommendedName>
</protein>
<name>A0A8S3I945_9BILA</name>
<dbReference type="SUPFAM" id="SSF49723">
    <property type="entry name" value="Lipase/lipooxygenase domain (PLAT/LH2 domain)"/>
    <property type="match status" value="1"/>
</dbReference>
<sequence length="116" mass="13275">FNVERSIEANTEIELKPSPIKKSSDIDYEIKTVTGDKTYEGGITFKIRGEFGITTISLSQTVSGEKPFQSKATDEFKYRKNDVGKIKRLIIEYNGTKTDNFWHLKTVQIIKADECY</sequence>
<feature type="non-terminal residue" evidence="5">
    <location>
        <position position="116"/>
    </location>
</feature>
<accession>A0A8S3I945</accession>
<evidence type="ECO:0000313" key="6">
    <source>
        <dbReference type="Proteomes" id="UP000681720"/>
    </source>
</evidence>
<organism evidence="5 6">
    <name type="scientific">Rotaria magnacalcarata</name>
    <dbReference type="NCBI Taxonomy" id="392030"/>
    <lineage>
        <taxon>Eukaryota</taxon>
        <taxon>Metazoa</taxon>
        <taxon>Spiralia</taxon>
        <taxon>Gnathifera</taxon>
        <taxon>Rotifera</taxon>
        <taxon>Eurotatoria</taxon>
        <taxon>Bdelloidea</taxon>
        <taxon>Philodinida</taxon>
        <taxon>Philodinidae</taxon>
        <taxon>Rotaria</taxon>
    </lineage>
</organism>
<proteinExistence type="predicted"/>
<evidence type="ECO:0000313" key="3">
    <source>
        <dbReference type="EMBL" id="CAF5111636.1"/>
    </source>
</evidence>
<comment type="caution">
    <text evidence="5">The sequence shown here is derived from an EMBL/GenBank/DDBJ whole genome shotgun (WGS) entry which is preliminary data.</text>
</comment>
<dbReference type="InterPro" id="IPR001024">
    <property type="entry name" value="PLAT/LH2_dom"/>
</dbReference>
<dbReference type="PROSITE" id="PS50095">
    <property type="entry name" value="PLAT"/>
    <property type="match status" value="1"/>
</dbReference>
<feature type="non-terminal residue" evidence="5">
    <location>
        <position position="1"/>
    </location>
</feature>
<dbReference type="Gene3D" id="2.60.60.20">
    <property type="entry name" value="PLAT/LH2 domain"/>
    <property type="match status" value="1"/>
</dbReference>
<evidence type="ECO:0000256" key="1">
    <source>
        <dbReference type="PROSITE-ProRule" id="PRU00152"/>
    </source>
</evidence>
<dbReference type="EMBL" id="CAJOBI010328011">
    <property type="protein sequence ID" value="CAF5194588.1"/>
    <property type="molecule type" value="Genomic_DNA"/>
</dbReference>
<gene>
    <name evidence="3" type="ORF">BYL167_LOCUS65778</name>
    <name evidence="5" type="ORF">GIL414_LOCUS74955</name>
    <name evidence="4" type="ORF">SMN809_LOCUS73501</name>
</gene>
<reference evidence="5" key="1">
    <citation type="submission" date="2021-02" db="EMBL/GenBank/DDBJ databases">
        <authorList>
            <person name="Nowell W R."/>
        </authorList>
    </citation>
    <scope>NUCLEOTIDE SEQUENCE</scope>
</reference>
<feature type="domain" description="PLAT" evidence="2">
    <location>
        <begin position="26"/>
        <end position="116"/>
    </location>
</feature>
<evidence type="ECO:0000313" key="5">
    <source>
        <dbReference type="EMBL" id="CAF5196153.1"/>
    </source>
</evidence>
<dbReference type="EMBL" id="CAJOBH010241703">
    <property type="protein sequence ID" value="CAF5111636.1"/>
    <property type="molecule type" value="Genomic_DNA"/>
</dbReference>
<dbReference type="Proteomes" id="UP000681720">
    <property type="component" value="Unassembled WGS sequence"/>
</dbReference>
<evidence type="ECO:0000313" key="4">
    <source>
        <dbReference type="EMBL" id="CAF5194588.1"/>
    </source>
</evidence>
<dbReference type="EMBL" id="CAJOBJ010341981">
    <property type="protein sequence ID" value="CAF5196153.1"/>
    <property type="molecule type" value="Genomic_DNA"/>
</dbReference>
<comment type="caution">
    <text evidence="1">Lacks conserved residue(s) required for the propagation of feature annotation.</text>
</comment>
<evidence type="ECO:0000259" key="2">
    <source>
        <dbReference type="PROSITE" id="PS50095"/>
    </source>
</evidence>
<dbReference type="AlphaFoldDB" id="A0A8S3I945"/>